<dbReference type="Pfam" id="PF01624">
    <property type="entry name" value="MutS_I"/>
    <property type="match status" value="1"/>
</dbReference>
<evidence type="ECO:0000313" key="9">
    <source>
        <dbReference type="Proteomes" id="UP001432027"/>
    </source>
</evidence>
<proteinExistence type="inferred from homology"/>
<dbReference type="Pfam" id="PF05192">
    <property type="entry name" value="MutS_III"/>
    <property type="match status" value="1"/>
</dbReference>
<evidence type="ECO:0000313" key="8">
    <source>
        <dbReference type="EMBL" id="GMT00757.1"/>
    </source>
</evidence>
<comment type="similarity">
    <text evidence="1">Belongs to the DNA mismatch repair MutS family.</text>
</comment>
<dbReference type="GO" id="GO:0032301">
    <property type="term" value="C:MutSalpha complex"/>
    <property type="evidence" value="ECO:0007669"/>
    <property type="project" value="TreeGrafter"/>
</dbReference>
<name>A0AAV5U1V7_9BILA</name>
<dbReference type="InterPro" id="IPR000432">
    <property type="entry name" value="DNA_mismatch_repair_MutS_C"/>
</dbReference>
<dbReference type="InterPro" id="IPR016151">
    <property type="entry name" value="DNA_mismatch_repair_MutS_N"/>
</dbReference>
<dbReference type="PANTHER" id="PTHR11361:SF145">
    <property type="entry name" value="DNA MISMATCH REPAIR PROTEINS MUTS FAMILY DOMAIN-CONTAINING PROTEIN"/>
    <property type="match status" value="1"/>
</dbReference>
<evidence type="ECO:0000256" key="5">
    <source>
        <dbReference type="ARBA" id="ARBA00023125"/>
    </source>
</evidence>
<dbReference type="Gene3D" id="3.40.1170.10">
    <property type="entry name" value="DNA repair protein MutS, domain I"/>
    <property type="match status" value="1"/>
</dbReference>
<dbReference type="PIRSF" id="PIRSF005813">
    <property type="entry name" value="MSH2"/>
    <property type="match status" value="1"/>
</dbReference>
<dbReference type="InterPro" id="IPR011184">
    <property type="entry name" value="DNA_mismatch_repair_Msh2"/>
</dbReference>
<dbReference type="Proteomes" id="UP001432027">
    <property type="component" value="Unassembled WGS sequence"/>
</dbReference>
<dbReference type="InterPro" id="IPR036187">
    <property type="entry name" value="DNA_mismatch_repair_MutS_sf"/>
</dbReference>
<protein>
    <recommendedName>
        <fullName evidence="10">Msh-2</fullName>
    </recommendedName>
</protein>
<dbReference type="Gene3D" id="3.40.50.300">
    <property type="entry name" value="P-loop containing nucleotide triphosphate hydrolases"/>
    <property type="match status" value="1"/>
</dbReference>
<dbReference type="InterPro" id="IPR045076">
    <property type="entry name" value="MutS"/>
</dbReference>
<dbReference type="InterPro" id="IPR027417">
    <property type="entry name" value="P-loop_NTPase"/>
</dbReference>
<evidence type="ECO:0000256" key="2">
    <source>
        <dbReference type="ARBA" id="ARBA00022741"/>
    </source>
</evidence>
<dbReference type="PANTHER" id="PTHR11361">
    <property type="entry name" value="DNA MISMATCH REPAIR PROTEIN MUTS FAMILY MEMBER"/>
    <property type="match status" value="1"/>
</dbReference>
<dbReference type="Gene3D" id="1.10.1420.10">
    <property type="match status" value="2"/>
</dbReference>
<feature type="domain" description="DNA mismatch repair proteins mutS family" evidence="7">
    <location>
        <begin position="628"/>
        <end position="813"/>
    </location>
</feature>
<dbReference type="SUPFAM" id="SSF52540">
    <property type="entry name" value="P-loop containing nucleoside triphosphate hydrolases"/>
    <property type="match status" value="1"/>
</dbReference>
<dbReference type="GO" id="GO:0005524">
    <property type="term" value="F:ATP binding"/>
    <property type="evidence" value="ECO:0007669"/>
    <property type="project" value="UniProtKB-KW"/>
</dbReference>
<sequence>MSKTPSDVVLLRVLREKSTGTVAVFEKTDFFGIYDEDAMLVAREIFKSEVGVKRIQIGEKRIPYISMGGGQYERVIRELLIVLRYRVQLYKAVNNTWELKCTGTAGNMEDFEEIGELGREAASLSLVSICFPRTRKIHGTVAAAIIDPSTLRITYAELEDDSGLSHLEQCVISTNAKEAIIVGDAPSDRLSLIKNLLRRSNVMCTIMKPKPMEKTHLFRLLKDEEKEKISPLSDDLVCALSGCAEYMKLLTPGWASKFTLHDYQNGRFMRLDSCAVKAFELFTPSSNVNGGMQATVYSTLNKCKTVAGQKLLKEWLARPLCDERLIQERYDCIEALIKSSSLLKNLHSSHLDKLPDLSFLARRLLRKKARLLDCYRIAQAIRKLTPMREIVLQIANASPDCSSAVKDILLLPIVWGCEQFKDLVECVDQVIDDSNVKTNGLRIKPSISPDLQKIANKLTEIDKRAKRALSKICDGLGSGIKLDMSQHGYVYRVTMKEEKQIRGASGIKIIDGGKGAGMRFKDSILDSLNEEFLEVNAEYLRAQKELEDTTVEICATYAGALSRLSSLLAVVDVLVSLATVATSASKVHVRPTIHPLGSDQFNIKNGRHLVLDFLLPDYIPNDVNLTDTRALIVTGANMGGKSTYLRSTAIISILAQIGAFVPAESAELSIVEAVHARVGASDRLSKGVSTFMSEMLECAKMIKTSRKNDLLVVDEIGRGTSSFDGFGLAWGITAELIKNVGCRLLVATHFTELAQMNDPPRVRAIKFKVMMHDSLTLLYKAEEGVADQSLGIHVARMVGIDEETLALGQKEFIRLEKIEKLKKEEKQAILNATDANLREVILNSTTF</sequence>
<evidence type="ECO:0000256" key="1">
    <source>
        <dbReference type="ARBA" id="ARBA00006271"/>
    </source>
</evidence>
<dbReference type="Pfam" id="PF00488">
    <property type="entry name" value="MutS_V"/>
    <property type="match status" value="1"/>
</dbReference>
<dbReference type="SMART" id="SM00533">
    <property type="entry name" value="MUTSd"/>
    <property type="match status" value="1"/>
</dbReference>
<evidence type="ECO:0000256" key="3">
    <source>
        <dbReference type="ARBA" id="ARBA00022763"/>
    </source>
</evidence>
<dbReference type="Gene3D" id="3.30.420.110">
    <property type="entry name" value="MutS, connector domain"/>
    <property type="match status" value="1"/>
</dbReference>
<gene>
    <name evidence="8" type="ORF">PENTCL1PPCAC_22931</name>
</gene>
<dbReference type="GO" id="GO:0006298">
    <property type="term" value="P:mismatch repair"/>
    <property type="evidence" value="ECO:0007669"/>
    <property type="project" value="InterPro"/>
</dbReference>
<evidence type="ECO:0000259" key="7">
    <source>
        <dbReference type="SMART" id="SM00534"/>
    </source>
</evidence>
<keyword evidence="3" id="KW-0227">DNA damage</keyword>
<dbReference type="InterPro" id="IPR007696">
    <property type="entry name" value="DNA_mismatch_repair_MutS_core"/>
</dbReference>
<keyword evidence="2" id="KW-0547">Nucleotide-binding</keyword>
<reference evidence="8" key="1">
    <citation type="submission" date="2023-10" db="EMBL/GenBank/DDBJ databases">
        <title>Genome assembly of Pristionchus species.</title>
        <authorList>
            <person name="Yoshida K."/>
            <person name="Sommer R.J."/>
        </authorList>
    </citation>
    <scope>NUCLEOTIDE SEQUENCE</scope>
    <source>
        <strain evidence="8">RS0144</strain>
    </source>
</reference>
<evidence type="ECO:0008006" key="10">
    <source>
        <dbReference type="Google" id="ProtNLM"/>
    </source>
</evidence>
<dbReference type="AlphaFoldDB" id="A0AAV5U1V7"/>
<evidence type="ECO:0000259" key="6">
    <source>
        <dbReference type="SMART" id="SM00533"/>
    </source>
</evidence>
<accession>A0AAV5U1V7</accession>
<comment type="caution">
    <text evidence="8">The sequence shown here is derived from an EMBL/GenBank/DDBJ whole genome shotgun (WGS) entry which is preliminary data.</text>
</comment>
<organism evidence="8 9">
    <name type="scientific">Pristionchus entomophagus</name>
    <dbReference type="NCBI Taxonomy" id="358040"/>
    <lineage>
        <taxon>Eukaryota</taxon>
        <taxon>Metazoa</taxon>
        <taxon>Ecdysozoa</taxon>
        <taxon>Nematoda</taxon>
        <taxon>Chromadorea</taxon>
        <taxon>Rhabditida</taxon>
        <taxon>Rhabditina</taxon>
        <taxon>Diplogasteromorpha</taxon>
        <taxon>Diplogasteroidea</taxon>
        <taxon>Neodiplogasteridae</taxon>
        <taxon>Pristionchus</taxon>
    </lineage>
</organism>
<dbReference type="GO" id="GO:0030983">
    <property type="term" value="F:mismatched DNA binding"/>
    <property type="evidence" value="ECO:0007669"/>
    <property type="project" value="InterPro"/>
</dbReference>
<keyword evidence="5" id="KW-0238">DNA-binding</keyword>
<dbReference type="SMART" id="SM00534">
    <property type="entry name" value="MUTSac"/>
    <property type="match status" value="1"/>
</dbReference>
<feature type="domain" description="DNA mismatch repair protein MutS core" evidence="6">
    <location>
        <begin position="291"/>
        <end position="614"/>
    </location>
</feature>
<keyword evidence="9" id="KW-1185">Reference proteome</keyword>
<dbReference type="GO" id="GO:0140664">
    <property type="term" value="F:ATP-dependent DNA damage sensor activity"/>
    <property type="evidence" value="ECO:0007669"/>
    <property type="project" value="InterPro"/>
</dbReference>
<dbReference type="EMBL" id="BTSX01000005">
    <property type="protein sequence ID" value="GMT00757.1"/>
    <property type="molecule type" value="Genomic_DNA"/>
</dbReference>
<dbReference type="InterPro" id="IPR036678">
    <property type="entry name" value="MutS_con_dom_sf"/>
</dbReference>
<dbReference type="SUPFAM" id="SSF48334">
    <property type="entry name" value="DNA repair protein MutS, domain III"/>
    <property type="match status" value="1"/>
</dbReference>
<dbReference type="InterPro" id="IPR007695">
    <property type="entry name" value="DNA_mismatch_repair_MutS-lik_N"/>
</dbReference>
<keyword evidence="4" id="KW-0067">ATP-binding</keyword>
<evidence type="ECO:0000256" key="4">
    <source>
        <dbReference type="ARBA" id="ARBA00022840"/>
    </source>
</evidence>